<name>A0A6A7A448_9PLEO</name>
<protein>
    <submittedName>
        <fullName evidence="2">Uncharacterized protein</fullName>
    </submittedName>
</protein>
<evidence type="ECO:0000313" key="2">
    <source>
        <dbReference type="EMBL" id="KAF2828071.1"/>
    </source>
</evidence>
<feature type="compositionally biased region" description="Basic and acidic residues" evidence="1">
    <location>
        <begin position="203"/>
        <end position="222"/>
    </location>
</feature>
<feature type="region of interest" description="Disordered" evidence="1">
    <location>
        <begin position="189"/>
        <end position="222"/>
    </location>
</feature>
<evidence type="ECO:0000256" key="1">
    <source>
        <dbReference type="SAM" id="MobiDB-lite"/>
    </source>
</evidence>
<proteinExistence type="predicted"/>
<accession>A0A6A7A448</accession>
<sequence length="270" mass="29614">MRLRDSSSLRDTASAKHTISPERGSLPRGTRDIEIRLLPYATLMSVTPRLERARSMGTSTTKSDSCRMTITLARAPKNIIHTEKTTRIMTTRLVRHPHFSRLGRHAPNTSMRESETMGNGEDDTASDPRKPLNARTDCLARAKQTLSLSASPLSPAAPLAITLLACENTHSTGPHLATKAHRLAQPLPTKAQPASSPQAMDKAMPDAPHHTPTRTAERASQVREMKQWAENLRLGVPIPRDLLPLLAKDDAKQMEIVLRNLRLGTEGGGT</sequence>
<gene>
    <name evidence="2" type="ORF">CC86DRAFT_381033</name>
</gene>
<feature type="region of interest" description="Disordered" evidence="1">
    <location>
        <begin position="1"/>
        <end position="30"/>
    </location>
</feature>
<reference evidence="2" key="1">
    <citation type="journal article" date="2020" name="Stud. Mycol.">
        <title>101 Dothideomycetes genomes: a test case for predicting lifestyles and emergence of pathogens.</title>
        <authorList>
            <person name="Haridas S."/>
            <person name="Albert R."/>
            <person name="Binder M."/>
            <person name="Bloem J."/>
            <person name="Labutti K."/>
            <person name="Salamov A."/>
            <person name="Andreopoulos B."/>
            <person name="Baker S."/>
            <person name="Barry K."/>
            <person name="Bills G."/>
            <person name="Bluhm B."/>
            <person name="Cannon C."/>
            <person name="Castanera R."/>
            <person name="Culley D."/>
            <person name="Daum C."/>
            <person name="Ezra D."/>
            <person name="Gonzalez J."/>
            <person name="Henrissat B."/>
            <person name="Kuo A."/>
            <person name="Liang C."/>
            <person name="Lipzen A."/>
            <person name="Lutzoni F."/>
            <person name="Magnuson J."/>
            <person name="Mondo S."/>
            <person name="Nolan M."/>
            <person name="Ohm R."/>
            <person name="Pangilinan J."/>
            <person name="Park H.-J."/>
            <person name="Ramirez L."/>
            <person name="Alfaro M."/>
            <person name="Sun H."/>
            <person name="Tritt A."/>
            <person name="Yoshinaga Y."/>
            <person name="Zwiers L.-H."/>
            <person name="Turgeon B."/>
            <person name="Goodwin S."/>
            <person name="Spatafora J."/>
            <person name="Crous P."/>
            <person name="Grigoriev I."/>
        </authorList>
    </citation>
    <scope>NUCLEOTIDE SEQUENCE</scope>
    <source>
        <strain evidence="2">CBS 113818</strain>
    </source>
</reference>
<keyword evidence="3" id="KW-1185">Reference proteome</keyword>
<feature type="region of interest" description="Disordered" evidence="1">
    <location>
        <begin position="101"/>
        <end position="132"/>
    </location>
</feature>
<evidence type="ECO:0000313" key="3">
    <source>
        <dbReference type="Proteomes" id="UP000799424"/>
    </source>
</evidence>
<dbReference type="AlphaFoldDB" id="A0A6A7A448"/>
<dbReference type="EMBL" id="MU006223">
    <property type="protein sequence ID" value="KAF2828071.1"/>
    <property type="molecule type" value="Genomic_DNA"/>
</dbReference>
<dbReference type="Proteomes" id="UP000799424">
    <property type="component" value="Unassembled WGS sequence"/>
</dbReference>
<organism evidence="2 3">
    <name type="scientific">Ophiobolus disseminans</name>
    <dbReference type="NCBI Taxonomy" id="1469910"/>
    <lineage>
        <taxon>Eukaryota</taxon>
        <taxon>Fungi</taxon>
        <taxon>Dikarya</taxon>
        <taxon>Ascomycota</taxon>
        <taxon>Pezizomycotina</taxon>
        <taxon>Dothideomycetes</taxon>
        <taxon>Pleosporomycetidae</taxon>
        <taxon>Pleosporales</taxon>
        <taxon>Pleosporineae</taxon>
        <taxon>Phaeosphaeriaceae</taxon>
        <taxon>Ophiobolus</taxon>
    </lineage>
</organism>